<evidence type="ECO:0000256" key="1">
    <source>
        <dbReference type="ARBA" id="ARBA00004141"/>
    </source>
</evidence>
<name>A0A9P5XPK3_9AGAR</name>
<keyword evidence="3" id="KW-0472">Membrane</keyword>
<keyword evidence="3" id="KW-0812">Transmembrane</keyword>
<evidence type="ECO:0000313" key="5">
    <source>
        <dbReference type="EMBL" id="KAF9453380.1"/>
    </source>
</evidence>
<comment type="similarity">
    <text evidence="2">Belongs to the major facilitator superfamily. Monocarboxylate porter (TC 2.A.1.13) family.</text>
</comment>
<comment type="subcellular location">
    <subcellularLocation>
        <location evidence="1">Membrane</location>
        <topology evidence="1">Multi-pass membrane protein</topology>
    </subcellularLocation>
</comment>
<proteinExistence type="inferred from homology"/>
<evidence type="ECO:0000259" key="4">
    <source>
        <dbReference type="PROSITE" id="PS50850"/>
    </source>
</evidence>
<protein>
    <submittedName>
        <fullName evidence="5">MFS general substrate transporter</fullName>
    </submittedName>
</protein>
<dbReference type="AlphaFoldDB" id="A0A9P5XPK3"/>
<dbReference type="GO" id="GO:0016020">
    <property type="term" value="C:membrane"/>
    <property type="evidence" value="ECO:0007669"/>
    <property type="project" value="UniProtKB-SubCell"/>
</dbReference>
<reference evidence="5" key="1">
    <citation type="submission" date="2020-11" db="EMBL/GenBank/DDBJ databases">
        <authorList>
            <consortium name="DOE Joint Genome Institute"/>
            <person name="Ahrendt S."/>
            <person name="Riley R."/>
            <person name="Andreopoulos W."/>
            <person name="Labutti K."/>
            <person name="Pangilinan J."/>
            <person name="Ruiz-Duenas F.J."/>
            <person name="Barrasa J.M."/>
            <person name="Sanchez-Garcia M."/>
            <person name="Camarero S."/>
            <person name="Miyauchi S."/>
            <person name="Serrano A."/>
            <person name="Linde D."/>
            <person name="Babiker R."/>
            <person name="Drula E."/>
            <person name="Ayuso-Fernandez I."/>
            <person name="Pacheco R."/>
            <person name="Padilla G."/>
            <person name="Ferreira P."/>
            <person name="Barriuso J."/>
            <person name="Kellner H."/>
            <person name="Castanera R."/>
            <person name="Alfaro M."/>
            <person name="Ramirez L."/>
            <person name="Pisabarro A.G."/>
            <person name="Kuo A."/>
            <person name="Tritt A."/>
            <person name="Lipzen A."/>
            <person name="He G."/>
            <person name="Yan M."/>
            <person name="Ng V."/>
            <person name="Cullen D."/>
            <person name="Martin F."/>
            <person name="Rosso M.-N."/>
            <person name="Henrissat B."/>
            <person name="Hibbett D."/>
            <person name="Martinez A.T."/>
            <person name="Grigoriev I.V."/>
        </authorList>
    </citation>
    <scope>NUCLEOTIDE SEQUENCE</scope>
    <source>
        <strain evidence="5">MF-IS2</strain>
    </source>
</reference>
<dbReference type="InterPro" id="IPR036259">
    <property type="entry name" value="MFS_trans_sf"/>
</dbReference>
<dbReference type="PANTHER" id="PTHR11360:SF234">
    <property type="entry name" value="MFS-TYPE TRANSPORTER DBAD-RELATED"/>
    <property type="match status" value="1"/>
</dbReference>
<keyword evidence="6" id="KW-1185">Reference proteome</keyword>
<feature type="transmembrane region" description="Helical" evidence="3">
    <location>
        <begin position="330"/>
        <end position="348"/>
    </location>
</feature>
<feature type="transmembrane region" description="Helical" evidence="3">
    <location>
        <begin position="264"/>
        <end position="287"/>
    </location>
</feature>
<dbReference type="Pfam" id="PF07690">
    <property type="entry name" value="MFS_1"/>
    <property type="match status" value="1"/>
</dbReference>
<dbReference type="EMBL" id="MU151062">
    <property type="protein sequence ID" value="KAF9453380.1"/>
    <property type="molecule type" value="Genomic_DNA"/>
</dbReference>
<keyword evidence="3" id="KW-1133">Transmembrane helix</keyword>
<feature type="transmembrane region" description="Helical" evidence="3">
    <location>
        <begin position="100"/>
        <end position="119"/>
    </location>
</feature>
<evidence type="ECO:0000256" key="3">
    <source>
        <dbReference type="SAM" id="Phobius"/>
    </source>
</evidence>
<gene>
    <name evidence="5" type="ORF">P691DRAFT_771545</name>
</gene>
<accession>A0A9P5XPK3</accession>
<feature type="transmembrane region" description="Helical" evidence="3">
    <location>
        <begin position="354"/>
        <end position="380"/>
    </location>
</feature>
<comment type="caution">
    <text evidence="5">The sequence shown here is derived from an EMBL/GenBank/DDBJ whole genome shotgun (WGS) entry which is preliminary data.</text>
</comment>
<evidence type="ECO:0000313" key="6">
    <source>
        <dbReference type="Proteomes" id="UP000807342"/>
    </source>
</evidence>
<feature type="transmembrane region" description="Helical" evidence="3">
    <location>
        <begin position="221"/>
        <end position="243"/>
    </location>
</feature>
<evidence type="ECO:0000256" key="2">
    <source>
        <dbReference type="ARBA" id="ARBA00006727"/>
    </source>
</evidence>
<dbReference type="GO" id="GO:0022857">
    <property type="term" value="F:transmembrane transporter activity"/>
    <property type="evidence" value="ECO:0007669"/>
    <property type="project" value="InterPro"/>
</dbReference>
<dbReference type="PROSITE" id="PS50850">
    <property type="entry name" value="MFS"/>
    <property type="match status" value="1"/>
</dbReference>
<dbReference type="InterPro" id="IPR020846">
    <property type="entry name" value="MFS_dom"/>
</dbReference>
<feature type="transmembrane region" description="Helical" evidence="3">
    <location>
        <begin position="392"/>
        <end position="412"/>
    </location>
</feature>
<feature type="transmembrane region" description="Helical" evidence="3">
    <location>
        <begin position="418"/>
        <end position="438"/>
    </location>
</feature>
<feature type="domain" description="Major facilitator superfamily (MFS) profile" evidence="4">
    <location>
        <begin position="264"/>
        <end position="452"/>
    </location>
</feature>
<feature type="transmembrane region" description="Helical" evidence="3">
    <location>
        <begin position="126"/>
        <end position="147"/>
    </location>
</feature>
<sequence length="452" mass="49309">MVPTSPQVSGQDTEKNATLALNPSSASLSTDVKELAQVIPQETVAQPPGPELPEGGYWAWSTVAGAWLVQFVNFGYVNAFGAYQDFYVREYLNQSTPSEIGWIGGVQICFTFSMGVVTGRLFDAGYFYWLNASSLILYAISIFMLSLSHPNKYYQVFLSHGIAFGLASGLSYLPSLSIVGHYFKRRRPLAVGIVSTGSALGAILQPIMLNNLFSSKIGFHNGVRISGAFNTFLLLVGICLMRTRLPPHKGQHPFPVERYFSDPAYLISVFGSMCAFLGLFFVVFYLQLYSVLHGVNETLAFYTLAILNGASIFGRIFPGLIAPKFGSLNLSIFFMIANGVVTAFMPLARRTVGIIIYAIFYGFISGATIALVAPMMVSLIDDPREFGTRLGIFFFFGGILGLVATPISGALLTKSYHWVSASVFAGVFCIVSGLLYLISRIIVARRKGTQIL</sequence>
<feature type="transmembrane region" description="Helical" evidence="3">
    <location>
        <begin position="153"/>
        <end position="176"/>
    </location>
</feature>
<dbReference type="SUPFAM" id="SSF103473">
    <property type="entry name" value="MFS general substrate transporter"/>
    <property type="match status" value="1"/>
</dbReference>
<dbReference type="Proteomes" id="UP000807342">
    <property type="component" value="Unassembled WGS sequence"/>
</dbReference>
<dbReference type="OrthoDB" id="6499973at2759"/>
<dbReference type="Gene3D" id="1.20.1250.20">
    <property type="entry name" value="MFS general substrate transporter like domains"/>
    <property type="match status" value="2"/>
</dbReference>
<dbReference type="InterPro" id="IPR050327">
    <property type="entry name" value="Proton-linked_MCT"/>
</dbReference>
<dbReference type="InterPro" id="IPR011701">
    <property type="entry name" value="MFS"/>
</dbReference>
<feature type="transmembrane region" description="Helical" evidence="3">
    <location>
        <begin position="299"/>
        <end position="318"/>
    </location>
</feature>
<dbReference type="PANTHER" id="PTHR11360">
    <property type="entry name" value="MONOCARBOXYLATE TRANSPORTER"/>
    <property type="match status" value="1"/>
</dbReference>
<organism evidence="5 6">
    <name type="scientific">Macrolepiota fuliginosa MF-IS2</name>
    <dbReference type="NCBI Taxonomy" id="1400762"/>
    <lineage>
        <taxon>Eukaryota</taxon>
        <taxon>Fungi</taxon>
        <taxon>Dikarya</taxon>
        <taxon>Basidiomycota</taxon>
        <taxon>Agaricomycotina</taxon>
        <taxon>Agaricomycetes</taxon>
        <taxon>Agaricomycetidae</taxon>
        <taxon>Agaricales</taxon>
        <taxon>Agaricineae</taxon>
        <taxon>Agaricaceae</taxon>
        <taxon>Macrolepiota</taxon>
    </lineage>
</organism>
<feature type="transmembrane region" description="Helical" evidence="3">
    <location>
        <begin position="188"/>
        <end position="209"/>
    </location>
</feature>
<feature type="transmembrane region" description="Helical" evidence="3">
    <location>
        <begin position="57"/>
        <end position="80"/>
    </location>
</feature>